<keyword evidence="7" id="KW-0464">Manganese</keyword>
<proteinExistence type="inferred from homology"/>
<comment type="cofactor">
    <cofactor evidence="2">
        <name>Mg(2+)</name>
        <dbReference type="ChEBI" id="CHEBI:18420"/>
    </cofactor>
</comment>
<dbReference type="CDD" id="cd04694">
    <property type="entry name" value="NUDIX_Nudt17"/>
    <property type="match status" value="1"/>
</dbReference>
<evidence type="ECO:0000256" key="6">
    <source>
        <dbReference type="ARBA" id="ARBA00022842"/>
    </source>
</evidence>
<dbReference type="SUPFAM" id="SSF55811">
    <property type="entry name" value="Nudix"/>
    <property type="match status" value="1"/>
</dbReference>
<dbReference type="EC" id="3.6.1.62" evidence="8"/>
<comment type="cofactor">
    <cofactor evidence="1">
        <name>Mn(2+)</name>
        <dbReference type="ChEBI" id="CHEBI:29035"/>
    </cofactor>
</comment>
<dbReference type="PANTHER" id="PTHR42904:SF1">
    <property type="entry name" value="NUCLEOSIDE DIPHOSPHATE-LINKED MOIETY X MOTIF 17"/>
    <property type="match status" value="1"/>
</dbReference>
<keyword evidence="6" id="KW-0460">Magnesium</keyword>
<evidence type="ECO:0000256" key="11">
    <source>
        <dbReference type="ARBA" id="ARBA00093621"/>
    </source>
</evidence>
<dbReference type="Proteomes" id="UP000838412">
    <property type="component" value="Chromosome 2"/>
</dbReference>
<dbReference type="InterPro" id="IPR033716">
    <property type="entry name" value="Nudt17_dom"/>
</dbReference>
<sequence length="283" mass="31323">MLSIVGFFGGTENRHVVRVGCALRDDQLVLYETDKEAEQIPLKRPMFCPITHLSPETAASLPTDTLNRGVDVGVAVVLETKDQHVLLTRRARHMRTFPRVWVPPGGHIEKGETLLEAGRRELQEETGLHLPECHGDVLGLWESVFPPMLNLGLPKRHHIVVYVHLLTQQSQAVLQDRLELQASEVDGAAWLDRSLVEAITASDQEEEGVSSSSSSIPKTFRATVLNPDGQVQTEDMSTSLLMIPSLQARQDQERVSTGTKFALAQWIKCISGGKDGEKKQSPL</sequence>
<dbReference type="Pfam" id="PF00293">
    <property type="entry name" value="NUDIX"/>
    <property type="match status" value="1"/>
</dbReference>
<comment type="catalytic activity">
    <reaction evidence="9">
        <text>a 5'-end (N(7)-methyl 5'-triphosphoguanosine)-ribonucleoside in mRNA + H2O = N(7)-methyl-GDP + a 5'-end phospho-ribonucleoside in mRNA + 2 H(+)</text>
        <dbReference type="Rhea" id="RHEA:67484"/>
        <dbReference type="Rhea" id="RHEA-COMP:15692"/>
        <dbReference type="Rhea" id="RHEA-COMP:17167"/>
        <dbReference type="ChEBI" id="CHEBI:15377"/>
        <dbReference type="ChEBI" id="CHEBI:15378"/>
        <dbReference type="ChEBI" id="CHEBI:63714"/>
        <dbReference type="ChEBI" id="CHEBI:138282"/>
        <dbReference type="ChEBI" id="CHEBI:156461"/>
        <dbReference type="EC" id="3.6.1.62"/>
    </reaction>
</comment>
<evidence type="ECO:0000256" key="9">
    <source>
        <dbReference type="ARBA" id="ARBA00093205"/>
    </source>
</evidence>
<keyword evidence="4" id="KW-0479">Metal-binding</keyword>
<name>A0A8J9ZHP0_BRALA</name>
<evidence type="ECO:0000256" key="8">
    <source>
        <dbReference type="ARBA" id="ARBA00026102"/>
    </source>
</evidence>
<dbReference type="GO" id="GO:0006742">
    <property type="term" value="P:NADP+ catabolic process"/>
    <property type="evidence" value="ECO:0007669"/>
    <property type="project" value="TreeGrafter"/>
</dbReference>
<evidence type="ECO:0000259" key="13">
    <source>
        <dbReference type="PROSITE" id="PS51462"/>
    </source>
</evidence>
<evidence type="ECO:0000256" key="12">
    <source>
        <dbReference type="ARBA" id="ARBA00093663"/>
    </source>
</evidence>
<dbReference type="InterPro" id="IPR000086">
    <property type="entry name" value="NUDIX_hydrolase_dom"/>
</dbReference>
<dbReference type="GO" id="GO:0019677">
    <property type="term" value="P:NAD+ catabolic process"/>
    <property type="evidence" value="ECO:0007669"/>
    <property type="project" value="TreeGrafter"/>
</dbReference>
<dbReference type="InterPro" id="IPR020476">
    <property type="entry name" value="Nudix_hydrolase"/>
</dbReference>
<evidence type="ECO:0000256" key="10">
    <source>
        <dbReference type="ARBA" id="ARBA00093415"/>
    </source>
</evidence>
<dbReference type="EMBL" id="OV696687">
    <property type="protein sequence ID" value="CAH1254850.1"/>
    <property type="molecule type" value="Genomic_DNA"/>
</dbReference>
<dbReference type="GO" id="GO:0035529">
    <property type="term" value="F:NADH pyrophosphatase activity"/>
    <property type="evidence" value="ECO:0007669"/>
    <property type="project" value="TreeGrafter"/>
</dbReference>
<dbReference type="OrthoDB" id="447842at2759"/>
<evidence type="ECO:0000256" key="7">
    <source>
        <dbReference type="ARBA" id="ARBA00023211"/>
    </source>
</evidence>
<feature type="domain" description="Nudix hydrolase" evidence="13">
    <location>
        <begin position="67"/>
        <end position="216"/>
    </location>
</feature>
<evidence type="ECO:0000313" key="14">
    <source>
        <dbReference type="EMBL" id="CAH1254850.1"/>
    </source>
</evidence>
<dbReference type="GO" id="GO:0140933">
    <property type="term" value="F:5'-(N(7)-methylguanosine 5'-triphospho)-[mRNA] hydrolase activity"/>
    <property type="evidence" value="ECO:0007669"/>
    <property type="project" value="UniProtKB-EC"/>
</dbReference>
<dbReference type="PANTHER" id="PTHR42904">
    <property type="entry name" value="NUDIX HYDROLASE, NUDC SUBFAMILY"/>
    <property type="match status" value="1"/>
</dbReference>
<dbReference type="FunFam" id="3.90.79.10:FF:000033">
    <property type="entry name" value="nucleoside diphosphate-linked moiety X motif 17 isoform X1"/>
    <property type="match status" value="1"/>
</dbReference>
<keyword evidence="5" id="KW-0378">Hydrolase</keyword>
<dbReference type="PRINTS" id="PR00502">
    <property type="entry name" value="NUDIXFAMILY"/>
</dbReference>
<evidence type="ECO:0000256" key="2">
    <source>
        <dbReference type="ARBA" id="ARBA00001946"/>
    </source>
</evidence>
<dbReference type="PROSITE" id="PS51462">
    <property type="entry name" value="NUDIX"/>
    <property type="match status" value="1"/>
</dbReference>
<accession>A0A8J9ZHP0</accession>
<gene>
    <name evidence="14" type="primary">NUDT17</name>
    <name evidence="14" type="ORF">BLAG_LOCUS14102</name>
</gene>
<dbReference type="AlphaFoldDB" id="A0A8J9ZHP0"/>
<dbReference type="GO" id="GO:0005777">
    <property type="term" value="C:peroxisome"/>
    <property type="evidence" value="ECO:0007669"/>
    <property type="project" value="TreeGrafter"/>
</dbReference>
<dbReference type="GO" id="GO:0005829">
    <property type="term" value="C:cytosol"/>
    <property type="evidence" value="ECO:0007669"/>
    <property type="project" value="TreeGrafter"/>
</dbReference>
<reference evidence="14" key="1">
    <citation type="submission" date="2022-01" db="EMBL/GenBank/DDBJ databases">
        <authorList>
            <person name="Braso-Vives M."/>
        </authorList>
    </citation>
    <scope>NUCLEOTIDE SEQUENCE</scope>
</reference>
<protein>
    <recommendedName>
        <fullName evidence="11">m7GpppN-mRNA hydrolase NUDT17</fullName>
        <ecNumber evidence="8">3.6.1.62</ecNumber>
    </recommendedName>
    <alternativeName>
        <fullName evidence="12">Nucleoside diphosphate-linked moiety X motif 17</fullName>
    </alternativeName>
</protein>
<evidence type="ECO:0000256" key="5">
    <source>
        <dbReference type="ARBA" id="ARBA00022801"/>
    </source>
</evidence>
<evidence type="ECO:0000256" key="1">
    <source>
        <dbReference type="ARBA" id="ARBA00001936"/>
    </source>
</evidence>
<comment type="similarity">
    <text evidence="3">Belongs to the Nudix hydrolase family.</text>
</comment>
<comment type="function">
    <text evidence="10">Acts as a decapping enzyme capable of hydrolyzing monomethylated capped RNAs (in vitro). Hydrolyzes monomethylated capped RNA after alpha and beta phosphates to form N(7)-methyl-GDP. Shows low activity towards unmethylated capped RNA.</text>
</comment>
<organism evidence="14 15">
    <name type="scientific">Branchiostoma lanceolatum</name>
    <name type="common">Common lancelet</name>
    <name type="synonym">Amphioxus lanceolatum</name>
    <dbReference type="NCBI Taxonomy" id="7740"/>
    <lineage>
        <taxon>Eukaryota</taxon>
        <taxon>Metazoa</taxon>
        <taxon>Chordata</taxon>
        <taxon>Cephalochordata</taxon>
        <taxon>Leptocardii</taxon>
        <taxon>Amphioxiformes</taxon>
        <taxon>Branchiostomatidae</taxon>
        <taxon>Branchiostoma</taxon>
    </lineage>
</organism>
<evidence type="ECO:0000313" key="15">
    <source>
        <dbReference type="Proteomes" id="UP000838412"/>
    </source>
</evidence>
<dbReference type="InterPro" id="IPR050241">
    <property type="entry name" value="NAD-cap_RNA_hydrolase_NudC"/>
</dbReference>
<evidence type="ECO:0000256" key="3">
    <source>
        <dbReference type="ARBA" id="ARBA00005582"/>
    </source>
</evidence>
<evidence type="ECO:0000256" key="4">
    <source>
        <dbReference type="ARBA" id="ARBA00022723"/>
    </source>
</evidence>
<dbReference type="GO" id="GO:0046872">
    <property type="term" value="F:metal ion binding"/>
    <property type="evidence" value="ECO:0007669"/>
    <property type="project" value="UniProtKB-KW"/>
</dbReference>
<keyword evidence="15" id="KW-1185">Reference proteome</keyword>
<dbReference type="Gene3D" id="3.90.79.10">
    <property type="entry name" value="Nucleoside Triphosphate Pyrophosphohydrolase"/>
    <property type="match status" value="1"/>
</dbReference>
<dbReference type="InterPro" id="IPR015797">
    <property type="entry name" value="NUDIX_hydrolase-like_dom_sf"/>
</dbReference>